<dbReference type="Proteomes" id="UP001501627">
    <property type="component" value="Unassembled WGS sequence"/>
</dbReference>
<organism evidence="4 5">
    <name type="scientific">Comamonas faecalis</name>
    <dbReference type="NCBI Taxonomy" id="1387849"/>
    <lineage>
        <taxon>Bacteria</taxon>
        <taxon>Pseudomonadati</taxon>
        <taxon>Pseudomonadota</taxon>
        <taxon>Betaproteobacteria</taxon>
        <taxon>Burkholderiales</taxon>
        <taxon>Comamonadaceae</taxon>
        <taxon>Comamonas</taxon>
    </lineage>
</organism>
<feature type="domain" description="DUF306" evidence="2">
    <location>
        <begin position="39"/>
        <end position="151"/>
    </location>
</feature>
<gene>
    <name evidence="4" type="ORF">GCM10022279_16340</name>
</gene>
<dbReference type="Pfam" id="PF14302">
    <property type="entry name" value="DUF4377"/>
    <property type="match status" value="1"/>
</dbReference>
<dbReference type="EMBL" id="BAABBP010000012">
    <property type="protein sequence ID" value="GAA3993623.1"/>
    <property type="molecule type" value="Genomic_DNA"/>
</dbReference>
<comment type="caution">
    <text evidence="4">The sequence shown here is derived from an EMBL/GenBank/DDBJ whole genome shotgun (WGS) entry which is preliminary data.</text>
</comment>
<evidence type="ECO:0000313" key="5">
    <source>
        <dbReference type="Proteomes" id="UP001501627"/>
    </source>
</evidence>
<dbReference type="RefSeq" id="WP_103043874.1">
    <property type="nucleotide sequence ID" value="NZ_BAABBP010000012.1"/>
</dbReference>
<name>A0ABP7R7C5_9BURK</name>
<dbReference type="InterPro" id="IPR025485">
    <property type="entry name" value="DUF4377"/>
</dbReference>
<dbReference type="PROSITE" id="PS51257">
    <property type="entry name" value="PROKAR_LIPOPROTEIN"/>
    <property type="match status" value="1"/>
</dbReference>
<dbReference type="PANTHER" id="PTHR35535:SF1">
    <property type="entry name" value="HEAT SHOCK PROTEIN HSLJ"/>
    <property type="match status" value="1"/>
</dbReference>
<feature type="chain" id="PRO_5047043700" evidence="1">
    <location>
        <begin position="28"/>
        <end position="265"/>
    </location>
</feature>
<dbReference type="Gene3D" id="2.40.128.270">
    <property type="match status" value="1"/>
</dbReference>
<keyword evidence="1" id="KW-0732">Signal</keyword>
<accession>A0ABP7R7C5</accession>
<dbReference type="PANTHER" id="PTHR35535">
    <property type="entry name" value="HEAT SHOCK PROTEIN HSLJ"/>
    <property type="match status" value="1"/>
</dbReference>
<dbReference type="InterPro" id="IPR038670">
    <property type="entry name" value="HslJ-like_sf"/>
</dbReference>
<feature type="signal peptide" evidence="1">
    <location>
        <begin position="1"/>
        <end position="27"/>
    </location>
</feature>
<protein>
    <submittedName>
        <fullName evidence="4">META and DUF4377 domain-containing protein</fullName>
    </submittedName>
</protein>
<evidence type="ECO:0000259" key="2">
    <source>
        <dbReference type="Pfam" id="PF03724"/>
    </source>
</evidence>
<sequence length="265" mass="29192">MIHFKSITRIGLLAGAALLAACAQQPAQTMNQAAPTAEQLQAYVWDLRTAHDGAGQATQAWQLKGRKPLRLQFNARQLSVQQLCNIMNAGYRIDGTQLQVQRPMSTMRACAEDGLMQLEHRVGQQLPSARSAQLAQGGGAPVLTLGFADGSRWELAGTPTPQTRYGSAPERVFWEVAPDRVACSHGVVKDAQCLRVREIRYADNGVKQGAGPWELFYGQIEGWQHQDGVRNVLRLDRYRVKNPPADASSLAYVLDMVVESEQVKK</sequence>
<keyword evidence="5" id="KW-1185">Reference proteome</keyword>
<evidence type="ECO:0000259" key="3">
    <source>
        <dbReference type="Pfam" id="PF14302"/>
    </source>
</evidence>
<proteinExistence type="predicted"/>
<evidence type="ECO:0000313" key="4">
    <source>
        <dbReference type="EMBL" id="GAA3993623.1"/>
    </source>
</evidence>
<dbReference type="InterPro" id="IPR005184">
    <property type="entry name" value="DUF306_Meta_HslJ"/>
</dbReference>
<reference evidence="5" key="1">
    <citation type="journal article" date="2019" name="Int. J. Syst. Evol. Microbiol.">
        <title>The Global Catalogue of Microorganisms (GCM) 10K type strain sequencing project: providing services to taxonomists for standard genome sequencing and annotation.</title>
        <authorList>
            <consortium name="The Broad Institute Genomics Platform"/>
            <consortium name="The Broad Institute Genome Sequencing Center for Infectious Disease"/>
            <person name="Wu L."/>
            <person name="Ma J."/>
        </authorList>
    </citation>
    <scope>NUCLEOTIDE SEQUENCE [LARGE SCALE GENOMIC DNA]</scope>
    <source>
        <strain evidence="5">JCM 17561</strain>
    </source>
</reference>
<feature type="domain" description="DUF4377" evidence="3">
    <location>
        <begin position="175"/>
        <end position="259"/>
    </location>
</feature>
<evidence type="ECO:0000256" key="1">
    <source>
        <dbReference type="SAM" id="SignalP"/>
    </source>
</evidence>
<dbReference type="InterPro" id="IPR053147">
    <property type="entry name" value="Hsp_HslJ-like"/>
</dbReference>
<dbReference type="Pfam" id="PF03724">
    <property type="entry name" value="META"/>
    <property type="match status" value="1"/>
</dbReference>